<accession>A0ABM7X212</accession>
<organism evidence="1 2">
    <name type="scientific">Anaeromyxobacter oryzae</name>
    <dbReference type="NCBI Taxonomy" id="2918170"/>
    <lineage>
        <taxon>Bacteria</taxon>
        <taxon>Pseudomonadati</taxon>
        <taxon>Myxococcota</taxon>
        <taxon>Myxococcia</taxon>
        <taxon>Myxococcales</taxon>
        <taxon>Cystobacterineae</taxon>
        <taxon>Anaeromyxobacteraceae</taxon>
        <taxon>Anaeromyxobacter</taxon>
    </lineage>
</organism>
<dbReference type="RefSeq" id="WP_248354994.1">
    <property type="nucleotide sequence ID" value="NZ_AP025591.1"/>
</dbReference>
<keyword evidence="2" id="KW-1185">Reference proteome</keyword>
<sequence>MARLAAIDGVAEARVDATGRHFLVVVAPGAGDAEVERRAIEALGGRAARLDDAAARAQLAARPRGDPWFSAAETLALCYVEARVLAARAGSAAAAAAGLGADDEARVAEVARVALFAVMERVHAEGGRPSSGWFAGAWPGIAREVAAACRTFLPPAVADAVASALARQHAAC</sequence>
<name>A0ABM7X212_9BACT</name>
<gene>
    <name evidence="1" type="ORF">AMOR_48270</name>
</gene>
<dbReference type="Proteomes" id="UP001162891">
    <property type="component" value="Chromosome"/>
</dbReference>
<reference evidence="2" key="1">
    <citation type="journal article" date="2022" name="Int. J. Syst. Evol. Microbiol.">
        <title>Anaeromyxobacter oryzae sp. nov., Anaeromyxobacter diazotrophicus sp. nov. and Anaeromyxobacter paludicola sp. nov., isolated from paddy soils.</title>
        <authorList>
            <person name="Itoh H."/>
            <person name="Xu Z."/>
            <person name="Mise K."/>
            <person name="Masuda Y."/>
            <person name="Ushijima N."/>
            <person name="Hayakawa C."/>
            <person name="Shiratori Y."/>
            <person name="Senoo K."/>
        </authorList>
    </citation>
    <scope>NUCLEOTIDE SEQUENCE [LARGE SCALE GENOMIC DNA]</scope>
    <source>
        <strain evidence="2">Red232</strain>
    </source>
</reference>
<evidence type="ECO:0000313" key="2">
    <source>
        <dbReference type="Proteomes" id="UP001162891"/>
    </source>
</evidence>
<proteinExistence type="predicted"/>
<protein>
    <submittedName>
        <fullName evidence="1">Uncharacterized protein</fullName>
    </submittedName>
</protein>
<evidence type="ECO:0000313" key="1">
    <source>
        <dbReference type="EMBL" id="BDG05831.1"/>
    </source>
</evidence>
<dbReference type="EMBL" id="AP025591">
    <property type="protein sequence ID" value="BDG05831.1"/>
    <property type="molecule type" value="Genomic_DNA"/>
</dbReference>